<dbReference type="Gene3D" id="3.40.50.261">
    <property type="entry name" value="Succinyl-CoA synthetase domains"/>
    <property type="match status" value="1"/>
</dbReference>
<dbReference type="InterPro" id="IPR013815">
    <property type="entry name" value="ATP_grasp_subdomain_1"/>
</dbReference>
<dbReference type="PROSITE" id="PS01217">
    <property type="entry name" value="SUCCINYL_COA_LIG_3"/>
    <property type="match status" value="1"/>
</dbReference>
<dbReference type="GO" id="GO:0005739">
    <property type="term" value="C:mitochondrion"/>
    <property type="evidence" value="ECO:0007669"/>
    <property type="project" value="UniProtKB-SubCell"/>
</dbReference>
<feature type="binding site" evidence="12">
    <location>
        <position position="485"/>
    </location>
    <ligand>
        <name>ATP</name>
        <dbReference type="ChEBI" id="CHEBI:30616"/>
    </ligand>
</feature>
<dbReference type="NCBIfam" id="TIGR01016">
    <property type="entry name" value="sucCoAbeta"/>
    <property type="match status" value="1"/>
</dbReference>
<dbReference type="EC" id="6.2.1.5" evidence="12"/>
<dbReference type="EMBL" id="JBCGBO010000005">
    <property type="protein sequence ID" value="KAK9201453.1"/>
    <property type="molecule type" value="Genomic_DNA"/>
</dbReference>
<keyword evidence="4 12" id="KW-0816">Tricarboxylic acid cycle</keyword>
<dbReference type="GO" id="GO:0004775">
    <property type="term" value="F:succinate-CoA ligase (ADP-forming) activity"/>
    <property type="evidence" value="ECO:0007669"/>
    <property type="project" value="UniProtKB-UniRule"/>
</dbReference>
<feature type="binding site" evidence="12">
    <location>
        <position position="709"/>
    </location>
    <ligand>
        <name>substrate</name>
        <note>ligand shared with subunit alpha</note>
    </ligand>
</feature>
<comment type="cofactor">
    <cofactor evidence="12">
        <name>Mg(2+)</name>
        <dbReference type="ChEBI" id="CHEBI:18420"/>
    </cofactor>
    <text evidence="12">Binds 1 Mg(2+) ion per subunit.</text>
</comment>
<feature type="domain" description="ATP-grasp" evidence="15">
    <location>
        <begin position="446"/>
        <end position="672"/>
    </location>
</feature>
<dbReference type="GO" id="GO:0000287">
    <property type="term" value="F:magnesium ion binding"/>
    <property type="evidence" value="ECO:0007669"/>
    <property type="project" value="UniProtKB-UniRule"/>
</dbReference>
<feature type="binding site" evidence="12">
    <location>
        <position position="658"/>
    </location>
    <ligand>
        <name>Mg(2+)</name>
        <dbReference type="ChEBI" id="CHEBI:18420"/>
    </ligand>
</feature>
<comment type="subunit">
    <text evidence="12 13">Heterodimer of an alpha and a beta subunit.</text>
</comment>
<reference evidence="16 17" key="1">
    <citation type="submission" date="2024-05" db="EMBL/GenBank/DDBJ databases">
        <title>Haplotype-resolved chromosome-level genome assembly of Huyou (Citrus changshanensis).</title>
        <authorList>
            <person name="Miao C."/>
            <person name="Chen W."/>
            <person name="Wu Y."/>
            <person name="Wang L."/>
            <person name="Zhao S."/>
            <person name="Grierson D."/>
            <person name="Xu C."/>
            <person name="Chen K."/>
        </authorList>
    </citation>
    <scope>NUCLEOTIDE SEQUENCE [LARGE SCALE GENOMIC DNA]</scope>
    <source>
        <strain evidence="16">01-14</strain>
        <tissue evidence="16">Leaf</tissue>
    </source>
</reference>
<feature type="compositionally biased region" description="Basic and acidic residues" evidence="14">
    <location>
        <begin position="58"/>
        <end position="68"/>
    </location>
</feature>
<dbReference type="GO" id="GO:0006104">
    <property type="term" value="P:succinyl-CoA metabolic process"/>
    <property type="evidence" value="ECO:0007669"/>
    <property type="project" value="TreeGrafter"/>
</dbReference>
<dbReference type="InterPro" id="IPR013650">
    <property type="entry name" value="ATP-grasp_succ-CoA_synth-type"/>
</dbReference>
<evidence type="ECO:0000256" key="4">
    <source>
        <dbReference type="ARBA" id="ARBA00022532"/>
    </source>
</evidence>
<dbReference type="SUPFAM" id="SSF56059">
    <property type="entry name" value="Glutathione synthetase ATP-binding domain-like"/>
    <property type="match status" value="1"/>
</dbReference>
<dbReference type="Gene3D" id="3.30.470.20">
    <property type="entry name" value="ATP-grasp fold, B domain"/>
    <property type="match status" value="1"/>
</dbReference>
<dbReference type="InterPro" id="IPR005811">
    <property type="entry name" value="SUCC_ACL_C"/>
</dbReference>
<dbReference type="NCBIfam" id="NF001913">
    <property type="entry name" value="PRK00696.1"/>
    <property type="match status" value="1"/>
</dbReference>
<evidence type="ECO:0000256" key="9">
    <source>
        <dbReference type="ARBA" id="ARBA00022842"/>
    </source>
</evidence>
<dbReference type="PANTHER" id="PTHR11815">
    <property type="entry name" value="SUCCINYL-COA SYNTHETASE BETA CHAIN"/>
    <property type="match status" value="1"/>
</dbReference>
<dbReference type="Pfam" id="PF00549">
    <property type="entry name" value="Ligase_CoA"/>
    <property type="match status" value="1"/>
</dbReference>
<dbReference type="InterPro" id="IPR011761">
    <property type="entry name" value="ATP-grasp"/>
</dbReference>
<dbReference type="FunFam" id="3.30.1490.20:FF:000019">
    <property type="entry name" value="Succinate--CoA ligase [ADP-forming] subunit beta, mitochondrial"/>
    <property type="match status" value="1"/>
</dbReference>
<proteinExistence type="inferred from homology"/>
<comment type="subcellular location">
    <subcellularLocation>
        <location evidence="1 12">Mitochondrion</location>
    </subcellularLocation>
</comment>
<dbReference type="SUPFAM" id="SSF52210">
    <property type="entry name" value="Succinyl-CoA synthetase domains"/>
    <property type="match status" value="1"/>
</dbReference>
<comment type="caution">
    <text evidence="16">The sequence shown here is derived from an EMBL/GenBank/DDBJ whole genome shotgun (WGS) entry which is preliminary data.</text>
</comment>
<dbReference type="Proteomes" id="UP001428341">
    <property type="component" value="Unassembled WGS sequence"/>
</dbReference>
<evidence type="ECO:0000256" key="14">
    <source>
        <dbReference type="SAM" id="MobiDB-lite"/>
    </source>
</evidence>
<dbReference type="GO" id="GO:0006099">
    <property type="term" value="P:tricarboxylic acid cycle"/>
    <property type="evidence" value="ECO:0007669"/>
    <property type="project" value="UniProtKB-UniRule"/>
</dbReference>
<evidence type="ECO:0000256" key="11">
    <source>
        <dbReference type="ARBA" id="ARBA00023128"/>
    </source>
</evidence>
<evidence type="ECO:0000256" key="1">
    <source>
        <dbReference type="ARBA" id="ARBA00004173"/>
    </source>
</evidence>
<keyword evidence="8 12" id="KW-0067">ATP-binding</keyword>
<dbReference type="PROSITE" id="PS50975">
    <property type="entry name" value="ATP_GRASP"/>
    <property type="match status" value="1"/>
</dbReference>
<evidence type="ECO:0000256" key="13">
    <source>
        <dbReference type="RuleBase" id="RU361258"/>
    </source>
</evidence>
<keyword evidence="5 12" id="KW-0436">Ligase</keyword>
<dbReference type="InterPro" id="IPR016102">
    <property type="entry name" value="Succinyl-CoA_synth-like"/>
</dbReference>
<evidence type="ECO:0000313" key="16">
    <source>
        <dbReference type="EMBL" id="KAK9201453.1"/>
    </source>
</evidence>
<dbReference type="GO" id="GO:0005524">
    <property type="term" value="F:ATP binding"/>
    <property type="evidence" value="ECO:0007669"/>
    <property type="project" value="UniProtKB-UniRule"/>
</dbReference>
<organism evidence="16 17">
    <name type="scientific">Citrus x changshan-huyou</name>
    <dbReference type="NCBI Taxonomy" id="2935761"/>
    <lineage>
        <taxon>Eukaryota</taxon>
        <taxon>Viridiplantae</taxon>
        <taxon>Streptophyta</taxon>
        <taxon>Embryophyta</taxon>
        <taxon>Tracheophyta</taxon>
        <taxon>Spermatophyta</taxon>
        <taxon>Magnoliopsida</taxon>
        <taxon>eudicotyledons</taxon>
        <taxon>Gunneridae</taxon>
        <taxon>Pentapetalae</taxon>
        <taxon>rosids</taxon>
        <taxon>malvids</taxon>
        <taxon>Sapindales</taxon>
        <taxon>Rutaceae</taxon>
        <taxon>Aurantioideae</taxon>
        <taxon>Citrus</taxon>
    </lineage>
</organism>
<feature type="region of interest" description="Disordered" evidence="14">
    <location>
        <begin position="130"/>
        <end position="179"/>
    </location>
</feature>
<dbReference type="FunFam" id="3.30.470.20:FF:000002">
    <property type="entry name" value="Succinate--CoA ligase [ADP-forming] subunit beta"/>
    <property type="match status" value="1"/>
</dbReference>
<comment type="function">
    <text evidence="12">Succinyl-CoA synthetase functions in the citric acid cycle (TCA), coupling the hydrolysis of succinyl-CoA to the synthesis of ATP and thus represents the only step of substrate-level phosphorylation in the TCA. The beta subunit provides nucleotide specificity of the enzyme and binds the substrate succinate, while the binding sites for coenzyme A and phosphate are found in the alpha subunit.</text>
</comment>
<evidence type="ECO:0000256" key="12">
    <source>
        <dbReference type="HAMAP-Rule" id="MF_03219"/>
    </source>
</evidence>
<feature type="compositionally biased region" description="Acidic residues" evidence="14">
    <location>
        <begin position="149"/>
        <end position="169"/>
    </location>
</feature>
<accession>A0AAP0QKK6</accession>
<evidence type="ECO:0000256" key="8">
    <source>
        <dbReference type="ARBA" id="ARBA00022840"/>
    </source>
</evidence>
<keyword evidence="9 12" id="KW-0460">Magnesium</keyword>
<dbReference type="HAMAP" id="MF_00558">
    <property type="entry name" value="Succ_CoA_beta"/>
    <property type="match status" value="1"/>
</dbReference>
<keyword evidence="11 12" id="KW-0496">Mitochondrion</keyword>
<gene>
    <name evidence="16" type="ORF">WN944_016656</name>
</gene>
<evidence type="ECO:0000256" key="5">
    <source>
        <dbReference type="ARBA" id="ARBA00022598"/>
    </source>
</evidence>
<feature type="binding site" evidence="12">
    <location>
        <position position="552"/>
    </location>
    <ligand>
        <name>ATP</name>
        <dbReference type="ChEBI" id="CHEBI:30616"/>
    </ligand>
</feature>
<dbReference type="Pfam" id="PF08442">
    <property type="entry name" value="ATP-grasp_2"/>
    <property type="match status" value="1"/>
</dbReference>
<feature type="binding site" evidence="12">
    <location>
        <begin position="766"/>
        <end position="768"/>
    </location>
    <ligand>
        <name>substrate</name>
        <note>ligand shared with subunit alpha</note>
    </ligand>
</feature>
<evidence type="ECO:0000256" key="7">
    <source>
        <dbReference type="ARBA" id="ARBA00022741"/>
    </source>
</evidence>
<sequence>MFLLQGFSIPKSVSPFCSVNIINIAPKLLPFSNPILPSLEQHSHTVKSLACSAVSRNSDSKPDPEPRSKPKRRKNPQKAELSQTKDEDSDGDGIFPTTKPRKPRRGRKSEAAAVEDYVRDSLEQTFATIKQQNSEAFQNTESVFKDRDEDVVDSDTSDDDDDDDENDDGDVGKGKRKKKMVVEADDPNWPLDADVGWGIRASEYFEQHPIKNVVGEDGFEIDWEGEIDESWVKEINCLEWESFAFHPSPLVVLVFERYNWATKNWKTLKELEKAIQVYWSAKDRLPPRAVKIDINIERDLAYALKVKECPQILFLLGNRILYREKEFRTADELVQMIAHFYYKARRPSWIDKTAVYPPCDLWKCPNGSPNWNQTALTSNFHDADIIIITRGKQNRGFTYIYPIRIFSSEIMVRGLLNKLVSRSLTVAGQWQQQQLRRLNIHEYQGAELMAKYGINVPKGLAVASVDEVKKATQDVFPDHKELVVKSQILAGGRGLGTFKSGLKGGVHIVKKEEVEDLAGKMLGQILVTKQTGPQGKIVSKVYLCEKLSLVNEMYFAIMLDRKTAGPIIIGCSKGGTSIEDLAEKYPNMIVKVPIDVFNGITDEDAAKVVDGLAPKVADRNDAIEQVKKLYKLFCESDCTLLEINPLAETSGKQLVAADAKLNFDDNAAFRQKEIFALRDPTQEDPREVAAAKADLNYIGLDGEIGCMVNGAGLAMATMDIIKLHGGTPANFLDVGGNASEGQVVEAFKILTSDEKVKAILVNIFGGIMKCDVIASGIVNAAKQVALKVPVVVRLEGTNVDQGKRILKESGMTLITAEDLDDAAEKAVKAIAS</sequence>
<dbReference type="GO" id="GO:0042709">
    <property type="term" value="C:succinate-CoA ligase complex"/>
    <property type="evidence" value="ECO:0007669"/>
    <property type="project" value="TreeGrafter"/>
</dbReference>
<dbReference type="AlphaFoldDB" id="A0AAP0QKK6"/>
<keyword evidence="10" id="KW-0809">Transit peptide</keyword>
<dbReference type="InterPro" id="IPR017866">
    <property type="entry name" value="Succ-CoA_synthase_bsu_CS"/>
</dbReference>
<keyword evidence="7 12" id="KW-0547">Nucleotide-binding</keyword>
<dbReference type="Gene3D" id="3.30.1490.20">
    <property type="entry name" value="ATP-grasp fold, A domain"/>
    <property type="match status" value="1"/>
</dbReference>
<evidence type="ECO:0000256" key="10">
    <source>
        <dbReference type="ARBA" id="ARBA00022946"/>
    </source>
</evidence>
<evidence type="ECO:0000313" key="17">
    <source>
        <dbReference type="Proteomes" id="UP001428341"/>
    </source>
</evidence>
<dbReference type="InterPro" id="IPR005809">
    <property type="entry name" value="Succ_CoA_ligase-like_bsu"/>
</dbReference>
<dbReference type="FunFam" id="3.40.50.261:FF:000001">
    <property type="entry name" value="Succinate--CoA ligase [ADP-forming] subunit beta"/>
    <property type="match status" value="1"/>
</dbReference>
<comment type="subunit">
    <text evidence="3">Heterooctamer of 4 alpha and 4 beta chains.</text>
</comment>
<feature type="region of interest" description="Disordered" evidence="14">
    <location>
        <begin position="51"/>
        <end position="113"/>
    </location>
</feature>
<comment type="similarity">
    <text evidence="12 13">Belongs to the succinate/malate CoA ligase beta subunit family.</text>
</comment>
<keyword evidence="6 12" id="KW-0479">Metal-binding</keyword>
<evidence type="ECO:0000256" key="2">
    <source>
        <dbReference type="ARBA" id="ARBA00005064"/>
    </source>
</evidence>
<feature type="binding site" evidence="12">
    <location>
        <begin position="492"/>
        <end position="494"/>
    </location>
    <ligand>
        <name>ATP</name>
        <dbReference type="ChEBI" id="CHEBI:30616"/>
    </ligand>
</feature>
<evidence type="ECO:0000256" key="6">
    <source>
        <dbReference type="ARBA" id="ARBA00022723"/>
    </source>
</evidence>
<evidence type="ECO:0000256" key="3">
    <source>
        <dbReference type="ARBA" id="ARBA00011412"/>
    </source>
</evidence>
<feature type="binding site" evidence="12">
    <location>
        <position position="644"/>
    </location>
    <ligand>
        <name>Mg(2+)</name>
        <dbReference type="ChEBI" id="CHEBI:18420"/>
    </ligand>
</feature>
<dbReference type="PANTHER" id="PTHR11815:SF10">
    <property type="entry name" value="SUCCINATE--COA LIGASE [GDP-FORMING] SUBUNIT BETA, MITOCHONDRIAL"/>
    <property type="match status" value="1"/>
</dbReference>
<keyword evidence="17" id="KW-1185">Reference proteome</keyword>
<evidence type="ECO:0000259" key="15">
    <source>
        <dbReference type="PROSITE" id="PS50975"/>
    </source>
</evidence>
<comment type="catalytic activity">
    <reaction evidence="12">
        <text>succinate + ATP + CoA = succinyl-CoA + ADP + phosphate</text>
        <dbReference type="Rhea" id="RHEA:17661"/>
        <dbReference type="ChEBI" id="CHEBI:30031"/>
        <dbReference type="ChEBI" id="CHEBI:30616"/>
        <dbReference type="ChEBI" id="CHEBI:43474"/>
        <dbReference type="ChEBI" id="CHEBI:57287"/>
        <dbReference type="ChEBI" id="CHEBI:57292"/>
        <dbReference type="ChEBI" id="CHEBI:456216"/>
        <dbReference type="EC" id="6.2.1.5"/>
    </reaction>
</comment>
<protein>
    <recommendedName>
        <fullName evidence="12">Succinate--CoA ligase [ADP-forming] subunit beta, mitochondrial</fullName>
        <ecNumber evidence="12">6.2.1.5</ecNumber>
    </recommendedName>
    <alternativeName>
        <fullName evidence="12">Succinyl-CoA synthetase beta chain</fullName>
        <shortName evidence="12">SCS-beta</shortName>
    </alternativeName>
</protein>
<comment type="pathway">
    <text evidence="2 12">Carbohydrate metabolism; tricarboxylic acid cycle; succinate from succinyl-CoA (ligase route): step 1/1.</text>
</comment>
<feature type="compositionally biased region" description="Polar residues" evidence="14">
    <location>
        <begin position="130"/>
        <end position="142"/>
    </location>
</feature>
<name>A0AAP0QKK6_9ROSI</name>